<dbReference type="OrthoDB" id="529208at2"/>
<evidence type="ECO:0000313" key="6">
    <source>
        <dbReference type="EMBL" id="AKJ94007.1"/>
    </source>
</evidence>
<evidence type="ECO:0000256" key="4">
    <source>
        <dbReference type="ARBA" id="ARBA00060542"/>
    </source>
</evidence>
<dbReference type="InterPro" id="IPR013216">
    <property type="entry name" value="Methyltransf_11"/>
</dbReference>
<evidence type="ECO:0000256" key="2">
    <source>
        <dbReference type="ARBA" id="ARBA00022679"/>
    </source>
</evidence>
<evidence type="ECO:0000256" key="3">
    <source>
        <dbReference type="ARBA" id="ARBA00022691"/>
    </source>
</evidence>
<organism evidence="6 7">
    <name type="scientific">Thioalkalivibrio versutus</name>
    <dbReference type="NCBI Taxonomy" id="106634"/>
    <lineage>
        <taxon>Bacteria</taxon>
        <taxon>Pseudomonadati</taxon>
        <taxon>Pseudomonadota</taxon>
        <taxon>Gammaproteobacteria</taxon>
        <taxon>Chromatiales</taxon>
        <taxon>Ectothiorhodospiraceae</taxon>
        <taxon>Thioalkalivibrio</taxon>
    </lineage>
</organism>
<dbReference type="SUPFAM" id="SSF53335">
    <property type="entry name" value="S-adenosyl-L-methionine-dependent methyltransferases"/>
    <property type="match status" value="1"/>
</dbReference>
<accession>A0A0G3G397</accession>
<dbReference type="InterPro" id="IPR050447">
    <property type="entry name" value="Erg6_SMT_methyltransf"/>
</dbReference>
<gene>
    <name evidence="6" type="ORF">TVD_00880</name>
</gene>
<comment type="pathway">
    <text evidence="4">Amine and polyamine biosynthesis; betaine biosynthesis via glycine pathway; betaine from glycine: step 3/3.</text>
</comment>
<dbReference type="GO" id="GO:0019286">
    <property type="term" value="P:glycine betaine biosynthetic process from glycine"/>
    <property type="evidence" value="ECO:0007669"/>
    <property type="project" value="UniProtKB-ARBA"/>
</dbReference>
<dbReference type="PANTHER" id="PTHR44068:SF11">
    <property type="entry name" value="GERANYL DIPHOSPHATE 2-C-METHYLTRANSFERASE"/>
    <property type="match status" value="1"/>
</dbReference>
<sequence>MSENYSDVVETARDYYNSEDADTFYKMVWGGEDLHIGLYEYKDEPIGDASRRTVAHMSDLLGEPQPEWRVLDMGAGYGGVARYLVENYGCDVTALNLSEKENERDREINKARHLDDKITVVDGSFEKVDEPDASYDVVWSEDSFLHSQNEAKKKVIQEAARVLKPGGWLIFTDPMQTDDCPDGVLDPILARIHLDSLASPALYREAAKAAGLEEVSFEEHSSQISTHYGRVKQELESREDELKNYISQDYIDRMKQGLQHWVDGGNSGYLTWGIFRFRKPAR</sequence>
<evidence type="ECO:0000259" key="5">
    <source>
        <dbReference type="Pfam" id="PF08241"/>
    </source>
</evidence>
<reference evidence="6 7" key="1">
    <citation type="submission" date="2015-04" db="EMBL/GenBank/DDBJ databases">
        <title>Complete Sequence for the Genome of the Thioalkalivibrio versutus D301.</title>
        <authorList>
            <person name="Mu T."/>
            <person name="Zhou J."/>
            <person name="Xu X."/>
        </authorList>
    </citation>
    <scope>NUCLEOTIDE SEQUENCE [LARGE SCALE GENOMIC DNA]</scope>
    <source>
        <strain evidence="6 7">D301</strain>
    </source>
</reference>
<dbReference type="AlphaFoldDB" id="A0A0G3G397"/>
<dbReference type="GO" id="GO:0032259">
    <property type="term" value="P:methylation"/>
    <property type="evidence" value="ECO:0007669"/>
    <property type="project" value="UniProtKB-KW"/>
</dbReference>
<dbReference type="Pfam" id="PF08241">
    <property type="entry name" value="Methyltransf_11"/>
    <property type="match status" value="1"/>
</dbReference>
<proteinExistence type="predicted"/>
<dbReference type="InterPro" id="IPR029063">
    <property type="entry name" value="SAM-dependent_MTases_sf"/>
</dbReference>
<evidence type="ECO:0000313" key="7">
    <source>
        <dbReference type="Proteomes" id="UP000064201"/>
    </source>
</evidence>
<dbReference type="Proteomes" id="UP000064201">
    <property type="component" value="Chromosome"/>
</dbReference>
<protein>
    <submittedName>
        <fullName evidence="6">Methyltransferase</fullName>
    </submittedName>
</protein>
<keyword evidence="3" id="KW-0949">S-adenosyl-L-methionine</keyword>
<dbReference type="RefSeq" id="WP_018938307.1">
    <property type="nucleotide sequence ID" value="NZ_CP011367.1"/>
</dbReference>
<dbReference type="CDD" id="cd02440">
    <property type="entry name" value="AdoMet_MTases"/>
    <property type="match status" value="1"/>
</dbReference>
<dbReference type="FunFam" id="3.40.50.150:FF:000461">
    <property type="entry name" value="Sarcosine/dimethylglycine N-methyltransferase"/>
    <property type="match status" value="1"/>
</dbReference>
<dbReference type="Gene3D" id="3.40.50.150">
    <property type="entry name" value="Vaccinia Virus protein VP39"/>
    <property type="match status" value="1"/>
</dbReference>
<dbReference type="GO" id="GO:0052729">
    <property type="term" value="F:dimethylglycine N-methyltransferase activity"/>
    <property type="evidence" value="ECO:0007669"/>
    <property type="project" value="UniProtKB-ARBA"/>
</dbReference>
<dbReference type="PATRIC" id="fig|106634.4.peg.180"/>
<dbReference type="EMBL" id="CP011367">
    <property type="protein sequence ID" value="AKJ94007.1"/>
    <property type="molecule type" value="Genomic_DNA"/>
</dbReference>
<keyword evidence="1 6" id="KW-0489">Methyltransferase</keyword>
<dbReference type="KEGG" id="tvr:TVD_00880"/>
<keyword evidence="2 6" id="KW-0808">Transferase</keyword>
<feature type="domain" description="Methyltransferase type 11" evidence="5">
    <location>
        <begin position="71"/>
        <end position="171"/>
    </location>
</feature>
<name>A0A0G3G397_9GAMM</name>
<dbReference type="STRING" id="106634.TVD_00880"/>
<dbReference type="PANTHER" id="PTHR44068">
    <property type="entry name" value="ZGC:194242"/>
    <property type="match status" value="1"/>
</dbReference>
<keyword evidence="7" id="KW-1185">Reference proteome</keyword>
<evidence type="ECO:0000256" key="1">
    <source>
        <dbReference type="ARBA" id="ARBA00022603"/>
    </source>
</evidence>